<reference evidence="2 3" key="1">
    <citation type="submission" date="2018-08" db="EMBL/GenBank/DDBJ databases">
        <title>A genome reference for cultivated species of the human gut microbiota.</title>
        <authorList>
            <person name="Zou Y."/>
            <person name="Xue W."/>
            <person name="Luo G."/>
        </authorList>
    </citation>
    <scope>NUCLEOTIDE SEQUENCE [LARGE SCALE GENOMIC DNA]</scope>
    <source>
        <strain evidence="2 3">AM07-24</strain>
    </source>
</reference>
<dbReference type="EMBL" id="QRMS01000013">
    <property type="protein sequence ID" value="RHJ82665.1"/>
    <property type="molecule type" value="Genomic_DNA"/>
</dbReference>
<dbReference type="STRING" id="1776384.GCA_900086585_02210"/>
<evidence type="ECO:0000259" key="1">
    <source>
        <dbReference type="Pfam" id="PF05175"/>
    </source>
</evidence>
<dbReference type="Pfam" id="PF05175">
    <property type="entry name" value="MTS"/>
    <property type="match status" value="1"/>
</dbReference>
<keyword evidence="3" id="KW-1185">Reference proteome</keyword>
<dbReference type="PANTHER" id="PTHR47739">
    <property type="entry name" value="TRNA1(VAL) (ADENINE(37)-N6)-METHYLTRANSFERASE"/>
    <property type="match status" value="1"/>
</dbReference>
<keyword evidence="2" id="KW-0489">Methyltransferase</keyword>
<gene>
    <name evidence="2" type="ORF">DW099_19705</name>
</gene>
<dbReference type="GO" id="GO:0032259">
    <property type="term" value="P:methylation"/>
    <property type="evidence" value="ECO:0007669"/>
    <property type="project" value="UniProtKB-KW"/>
</dbReference>
<dbReference type="InterPro" id="IPR007848">
    <property type="entry name" value="Small_mtfrase_dom"/>
</dbReference>
<feature type="domain" description="Methyltransferase small" evidence="1">
    <location>
        <begin position="42"/>
        <end position="171"/>
    </location>
</feature>
<dbReference type="PANTHER" id="PTHR47739:SF1">
    <property type="entry name" value="TRNA1(VAL) (ADENINE(37)-N6)-METHYLTRANSFERASE"/>
    <property type="match status" value="1"/>
</dbReference>
<dbReference type="SUPFAM" id="SSF53335">
    <property type="entry name" value="S-adenosyl-L-methionine-dependent methyltransferases"/>
    <property type="match status" value="1"/>
</dbReference>
<proteinExistence type="predicted"/>
<dbReference type="GeneID" id="83004564"/>
<dbReference type="AlphaFoldDB" id="A0A415DSE9"/>
<evidence type="ECO:0000313" key="3">
    <source>
        <dbReference type="Proteomes" id="UP000284841"/>
    </source>
</evidence>
<dbReference type="InterPro" id="IPR050210">
    <property type="entry name" value="tRNA_Adenine-N(6)_MTase"/>
</dbReference>
<protein>
    <submittedName>
        <fullName evidence="2">SAM-dependent methyltransferase</fullName>
    </submittedName>
</protein>
<dbReference type="CDD" id="cd02440">
    <property type="entry name" value="AdoMet_MTases"/>
    <property type="match status" value="1"/>
</dbReference>
<dbReference type="Proteomes" id="UP000284841">
    <property type="component" value="Unassembled WGS sequence"/>
</dbReference>
<name>A0A415DSE9_9FIRM</name>
<evidence type="ECO:0000313" key="2">
    <source>
        <dbReference type="EMBL" id="RHJ82665.1"/>
    </source>
</evidence>
<comment type="caution">
    <text evidence="2">The sequence shown here is derived from an EMBL/GenBank/DDBJ whole genome shotgun (WGS) entry which is preliminary data.</text>
</comment>
<dbReference type="RefSeq" id="WP_067538286.1">
    <property type="nucleotide sequence ID" value="NZ_AP025567.1"/>
</dbReference>
<sequence length="246" mass="27413">MNLRLDETGFGSLKIFQNPEEFCYGVDAVLLAGFAAEAAAKKRRQCKIMDLGTGTGIVPLILSHKTEADFIGGIEVQKNSWQIAVKNAEYNNLTDRLRFFHSDVKGFGRGNGKGTFDVVTSNPPYTAGAGGIESSNKAKSIARHETTASLDDFVRTASVLLRDKGDFYMVHRPTRLVDICTSCRRHHLEPKELCFVSGKPFEKSNIILIHCTKYGNPELRILDPLFVHNEDGSYSQEILKLYEKLP</sequence>
<dbReference type="GO" id="GO:0008168">
    <property type="term" value="F:methyltransferase activity"/>
    <property type="evidence" value="ECO:0007669"/>
    <property type="project" value="UniProtKB-KW"/>
</dbReference>
<dbReference type="OrthoDB" id="9777257at2"/>
<organism evidence="2 3">
    <name type="scientific">Emergencia timonensis</name>
    <dbReference type="NCBI Taxonomy" id="1776384"/>
    <lineage>
        <taxon>Bacteria</taxon>
        <taxon>Bacillati</taxon>
        <taxon>Bacillota</taxon>
        <taxon>Clostridia</taxon>
        <taxon>Peptostreptococcales</taxon>
        <taxon>Anaerovoracaceae</taxon>
        <taxon>Emergencia</taxon>
    </lineage>
</organism>
<accession>A0A415DSE9</accession>
<keyword evidence="2" id="KW-0808">Transferase</keyword>
<dbReference type="InterPro" id="IPR029063">
    <property type="entry name" value="SAM-dependent_MTases_sf"/>
</dbReference>
<dbReference type="Gene3D" id="3.40.50.150">
    <property type="entry name" value="Vaccinia Virus protein VP39"/>
    <property type="match status" value="1"/>
</dbReference>